<sequence>MDVNAGQAEPRGREFPAGAVFVEFDVQVEIARVEEKQSAMAHRVLRWFHLEEMDGAQNPQLELRSEELMIYYFLSFNRFLIHKDVPEVHVFLSPELDGPD</sequence>
<reference evidence="1" key="1">
    <citation type="submission" date="2021-08" db="EMBL/GenBank/DDBJ databases">
        <title>The first chromosome-level gecko genome reveals the dynamic sex chromosomes of Neotropical dwarf geckos (Sphaerodactylidae: Sphaerodactylus).</title>
        <authorList>
            <person name="Pinto B.J."/>
            <person name="Keating S.E."/>
            <person name="Gamble T."/>
        </authorList>
    </citation>
    <scope>NUCLEOTIDE SEQUENCE</scope>
    <source>
        <strain evidence="1">TG3544</strain>
    </source>
</reference>
<keyword evidence="2" id="KW-1185">Reference proteome</keyword>
<proteinExistence type="predicted"/>
<dbReference type="Proteomes" id="UP000827872">
    <property type="component" value="Linkage Group LG09"/>
</dbReference>
<comment type="caution">
    <text evidence="1">The sequence shown here is derived from an EMBL/GenBank/DDBJ whole genome shotgun (WGS) entry which is preliminary data.</text>
</comment>
<evidence type="ECO:0000313" key="2">
    <source>
        <dbReference type="Proteomes" id="UP000827872"/>
    </source>
</evidence>
<dbReference type="EMBL" id="CM037622">
    <property type="protein sequence ID" value="KAH8003569.1"/>
    <property type="molecule type" value="Genomic_DNA"/>
</dbReference>
<organism evidence="1 2">
    <name type="scientific">Sphaerodactylus townsendi</name>
    <dbReference type="NCBI Taxonomy" id="933632"/>
    <lineage>
        <taxon>Eukaryota</taxon>
        <taxon>Metazoa</taxon>
        <taxon>Chordata</taxon>
        <taxon>Craniata</taxon>
        <taxon>Vertebrata</taxon>
        <taxon>Euteleostomi</taxon>
        <taxon>Lepidosauria</taxon>
        <taxon>Squamata</taxon>
        <taxon>Bifurcata</taxon>
        <taxon>Gekkota</taxon>
        <taxon>Sphaerodactylidae</taxon>
        <taxon>Sphaerodactylus</taxon>
    </lineage>
</organism>
<protein>
    <submittedName>
        <fullName evidence="1">Uncharacterized protein</fullName>
    </submittedName>
</protein>
<evidence type="ECO:0000313" key="1">
    <source>
        <dbReference type="EMBL" id="KAH8003569.1"/>
    </source>
</evidence>
<name>A0ACB8FED3_9SAUR</name>
<gene>
    <name evidence="1" type="ORF">K3G42_020421</name>
</gene>
<accession>A0ACB8FED3</accession>